<proteinExistence type="predicted"/>
<dbReference type="PROSITE" id="PS51257">
    <property type="entry name" value="PROKAR_LIPOPROTEIN"/>
    <property type="match status" value="1"/>
</dbReference>
<organism evidence="1 2">
    <name type="scientific">Flavobacterium flevense</name>
    <dbReference type="NCBI Taxonomy" id="983"/>
    <lineage>
        <taxon>Bacteria</taxon>
        <taxon>Pseudomonadati</taxon>
        <taxon>Bacteroidota</taxon>
        <taxon>Flavobacteriia</taxon>
        <taxon>Flavobacteriales</taxon>
        <taxon>Flavobacteriaceae</taxon>
        <taxon>Flavobacterium</taxon>
    </lineage>
</organism>
<dbReference type="AlphaFoldDB" id="A0A4Y4ARI7"/>
<reference evidence="1 2" key="1">
    <citation type="submission" date="2019-06" db="EMBL/GenBank/DDBJ databases">
        <title>Whole genome shotgun sequence of Flavobacterium flevense NBRC 14960.</title>
        <authorList>
            <person name="Hosoyama A."/>
            <person name="Uohara A."/>
            <person name="Ohji S."/>
            <person name="Ichikawa N."/>
        </authorList>
    </citation>
    <scope>NUCLEOTIDE SEQUENCE [LARGE SCALE GENOMIC DNA]</scope>
    <source>
        <strain evidence="1 2">NBRC 14960</strain>
    </source>
</reference>
<evidence type="ECO:0000313" key="2">
    <source>
        <dbReference type="Proteomes" id="UP000316775"/>
    </source>
</evidence>
<dbReference type="STRING" id="983.SAMN05443543_102445"/>
<dbReference type="OrthoDB" id="647046at2"/>
<accession>A0A4Y4ARI7</accession>
<keyword evidence="2" id="KW-1185">Reference proteome</keyword>
<gene>
    <name evidence="1" type="ORF">FFL01_03550</name>
</gene>
<protein>
    <recommendedName>
        <fullName evidence="3">Phosphopeptide-binding protein</fullName>
    </recommendedName>
</protein>
<dbReference type="Proteomes" id="UP000316775">
    <property type="component" value="Unassembled WGS sequence"/>
</dbReference>
<dbReference type="RefSeq" id="WP_073242704.1">
    <property type="nucleotide sequence ID" value="NZ_BJNP01000002.1"/>
</dbReference>
<comment type="caution">
    <text evidence="1">The sequence shown here is derived from an EMBL/GenBank/DDBJ whole genome shotgun (WGS) entry which is preliminary data.</text>
</comment>
<sequence>MKKIHVSSLGLLTLALATMTSCKDKTEKTTEDSAVETPVKSEISVTPIEDSKMFPGAKLTVTSESATAADADSVTFKINYKVANFELTQHTEGHHGEHMANSGQGQHIHFILDNKPYSALYKPEHEVKLEKGSEHYLLSFLSRSYHESLKDKDAFVVEHFKINDKGAYEKLAEPKEPMLFYSRPKGEYKGEDAKTILLDFFVINTTLAKDGYKVQANINGEDFMLDEWRPYQITGLPMGENTIKLTLVDADGKAVSGENTSVERKITLME</sequence>
<dbReference type="EMBL" id="BJNP01000002">
    <property type="protein sequence ID" value="GEC70816.1"/>
    <property type="molecule type" value="Genomic_DNA"/>
</dbReference>
<evidence type="ECO:0008006" key="3">
    <source>
        <dbReference type="Google" id="ProtNLM"/>
    </source>
</evidence>
<name>A0A4Y4ARI7_9FLAO</name>
<evidence type="ECO:0000313" key="1">
    <source>
        <dbReference type="EMBL" id="GEC70816.1"/>
    </source>
</evidence>